<reference evidence="4 5" key="1">
    <citation type="submission" date="2018-11" db="EMBL/GenBank/DDBJ databases">
        <title>Draft genome sequence of Ferruginibacter sp. BO-59.</title>
        <authorList>
            <person name="Im W.T."/>
        </authorList>
    </citation>
    <scope>NUCLEOTIDE SEQUENCE [LARGE SCALE GENOMIC DNA]</scope>
    <source>
        <strain evidence="4 5">BO-59</strain>
    </source>
</reference>
<dbReference type="EMBL" id="RJJR01000008">
    <property type="protein sequence ID" value="RNI36194.1"/>
    <property type="molecule type" value="Genomic_DNA"/>
</dbReference>
<feature type="transmembrane region" description="Helical" evidence="1">
    <location>
        <begin position="12"/>
        <end position="31"/>
    </location>
</feature>
<dbReference type="PANTHER" id="PTHR43377:SF1">
    <property type="entry name" value="BILIVERDIN REDUCTASE A"/>
    <property type="match status" value="1"/>
</dbReference>
<protein>
    <submittedName>
        <fullName evidence="4">Gfo/Idh/MocA family oxidoreductase</fullName>
    </submittedName>
</protein>
<dbReference type="InterPro" id="IPR000683">
    <property type="entry name" value="Gfo/Idh/MocA-like_OxRdtase_N"/>
</dbReference>
<dbReference type="OrthoDB" id="9795543at2"/>
<dbReference type="RefSeq" id="WP_123120747.1">
    <property type="nucleotide sequence ID" value="NZ_RJJR01000008.1"/>
</dbReference>
<dbReference type="InterPro" id="IPR055170">
    <property type="entry name" value="GFO_IDH_MocA-like_dom"/>
</dbReference>
<organism evidence="4 5">
    <name type="scientific">Hanamia caeni</name>
    <dbReference type="NCBI Taxonomy" id="2294116"/>
    <lineage>
        <taxon>Bacteria</taxon>
        <taxon>Pseudomonadati</taxon>
        <taxon>Bacteroidota</taxon>
        <taxon>Chitinophagia</taxon>
        <taxon>Chitinophagales</taxon>
        <taxon>Chitinophagaceae</taxon>
        <taxon>Hanamia</taxon>
    </lineage>
</organism>
<dbReference type="PANTHER" id="PTHR43377">
    <property type="entry name" value="BILIVERDIN REDUCTASE A"/>
    <property type="match status" value="1"/>
</dbReference>
<dbReference type="SUPFAM" id="SSF55347">
    <property type="entry name" value="Glyceraldehyde-3-phosphate dehydrogenase-like, C-terminal domain"/>
    <property type="match status" value="1"/>
</dbReference>
<dbReference type="InterPro" id="IPR051450">
    <property type="entry name" value="Gfo/Idh/MocA_Oxidoreductases"/>
</dbReference>
<dbReference type="Pfam" id="PF01408">
    <property type="entry name" value="GFO_IDH_MocA"/>
    <property type="match status" value="1"/>
</dbReference>
<evidence type="ECO:0000259" key="3">
    <source>
        <dbReference type="Pfam" id="PF22725"/>
    </source>
</evidence>
<keyword evidence="5" id="KW-1185">Reference proteome</keyword>
<dbReference type="InterPro" id="IPR036291">
    <property type="entry name" value="NAD(P)-bd_dom_sf"/>
</dbReference>
<comment type="caution">
    <text evidence="4">The sequence shown here is derived from an EMBL/GenBank/DDBJ whole genome shotgun (WGS) entry which is preliminary data.</text>
</comment>
<evidence type="ECO:0000259" key="2">
    <source>
        <dbReference type="Pfam" id="PF01408"/>
    </source>
</evidence>
<dbReference type="SUPFAM" id="SSF51735">
    <property type="entry name" value="NAD(P)-binding Rossmann-fold domains"/>
    <property type="match status" value="1"/>
</dbReference>
<keyword evidence="1" id="KW-1133">Transmembrane helix</keyword>
<evidence type="ECO:0000313" key="5">
    <source>
        <dbReference type="Proteomes" id="UP000267223"/>
    </source>
</evidence>
<feature type="domain" description="GFO/IDH/MocA-like oxidoreductase" evidence="3">
    <location>
        <begin position="141"/>
        <end position="232"/>
    </location>
</feature>
<dbReference type="GO" id="GO:0000166">
    <property type="term" value="F:nucleotide binding"/>
    <property type="evidence" value="ECO:0007669"/>
    <property type="project" value="InterPro"/>
</dbReference>
<dbReference type="Pfam" id="PF22725">
    <property type="entry name" value="GFO_IDH_MocA_C3"/>
    <property type="match status" value="1"/>
</dbReference>
<gene>
    <name evidence="4" type="ORF">EFY79_10935</name>
</gene>
<evidence type="ECO:0000256" key="1">
    <source>
        <dbReference type="SAM" id="Phobius"/>
    </source>
</evidence>
<name>A0A3M9NEI2_9BACT</name>
<proteinExistence type="predicted"/>
<evidence type="ECO:0000313" key="4">
    <source>
        <dbReference type="EMBL" id="RNI36194.1"/>
    </source>
</evidence>
<accession>A0A3M9NEI2</accession>
<dbReference type="AlphaFoldDB" id="A0A3M9NEI2"/>
<keyword evidence="1" id="KW-0812">Transmembrane</keyword>
<keyword evidence="1" id="KW-0472">Membrane</keyword>
<sequence length="375" mass="42572">MNSEKQHIIHTINIGIVGAGSFAAFAASAFLQLRGVNLIAVADVDPNAAKNLAGKYAAVAYPDLEKMLQDESIDLIYIATPPFLHYSQSKASLVAGKHVLCEKPAALKLEEAKDLASLAQSKNLLYVVNLMQRYNPLYEIVSEIIDNKTLGEFLHGYFENYASDESLPASHWFWDEAKSGGIFTEHGVHFFDMFSGWLGKGEVIQSLKKHRPGYDNIIDRVQATVMYGGGWVNFYHGFDQPRILDRQQITLLFERGDITLRGWIPVTIKVHGLFNETDKKIIRKLLKENFTENEIKDPNQKAKGRFKDIDLHAEVTFEKGDLLHKEMRYQQLLMRMLADQWSWIKDNKHHRKMDETNGIASLQMALDADGRSATF</sequence>
<feature type="domain" description="Gfo/Idh/MocA-like oxidoreductase N-terminal" evidence="2">
    <location>
        <begin position="12"/>
        <end position="129"/>
    </location>
</feature>
<dbReference type="Gene3D" id="3.40.50.720">
    <property type="entry name" value="NAD(P)-binding Rossmann-like Domain"/>
    <property type="match status" value="1"/>
</dbReference>
<dbReference type="Proteomes" id="UP000267223">
    <property type="component" value="Unassembled WGS sequence"/>
</dbReference>
<dbReference type="Gene3D" id="3.30.360.10">
    <property type="entry name" value="Dihydrodipicolinate Reductase, domain 2"/>
    <property type="match status" value="1"/>
</dbReference>